<keyword evidence="11" id="KW-1185">Reference proteome</keyword>
<evidence type="ECO:0000256" key="2">
    <source>
        <dbReference type="ARBA" id="ARBA00004745"/>
    </source>
</evidence>
<keyword evidence="4" id="KW-0808">Transferase</keyword>
<dbReference type="EMBL" id="JXIQ01000095">
    <property type="protein sequence ID" value="KIY21783.1"/>
    <property type="molecule type" value="Genomic_DNA"/>
</dbReference>
<organism evidence="10 11">
    <name type="scientific">Mesobacillus subterraneus</name>
    <dbReference type="NCBI Taxonomy" id="285983"/>
    <lineage>
        <taxon>Bacteria</taxon>
        <taxon>Bacillati</taxon>
        <taxon>Bacillota</taxon>
        <taxon>Bacilli</taxon>
        <taxon>Bacillales</taxon>
        <taxon>Bacillaceae</taxon>
        <taxon>Mesobacillus</taxon>
    </lineage>
</organism>
<dbReference type="InterPro" id="IPR012737">
    <property type="entry name" value="DhaK_L_YcgS"/>
</dbReference>
<dbReference type="Pfam" id="PF02734">
    <property type="entry name" value="Dak2"/>
    <property type="match status" value="1"/>
</dbReference>
<dbReference type="OrthoDB" id="9800291at2"/>
<dbReference type="InterPro" id="IPR036117">
    <property type="entry name" value="DhaL_dom_sf"/>
</dbReference>
<keyword evidence="5 10" id="KW-0418">Kinase</keyword>
<feature type="domain" description="DhaL" evidence="9">
    <location>
        <begin position="6"/>
        <end position="200"/>
    </location>
</feature>
<evidence type="ECO:0000256" key="7">
    <source>
        <dbReference type="ARBA" id="ARBA00046577"/>
    </source>
</evidence>
<dbReference type="PROSITE" id="PS51480">
    <property type="entry name" value="DHAL"/>
    <property type="match status" value="1"/>
</dbReference>
<dbReference type="PATRIC" id="fig|285983.3.peg.1094"/>
<dbReference type="PANTHER" id="PTHR28629">
    <property type="entry name" value="TRIOKINASE/FMN CYCLASE"/>
    <property type="match status" value="1"/>
</dbReference>
<comment type="caution">
    <text evidence="10">The sequence shown here is derived from an EMBL/GenBank/DDBJ whole genome shotgun (WGS) entry which is preliminary data.</text>
</comment>
<gene>
    <name evidence="10" type="ORF">UB32_12110</name>
</gene>
<dbReference type="SMART" id="SM01120">
    <property type="entry name" value="Dak2"/>
    <property type="match status" value="1"/>
</dbReference>
<evidence type="ECO:0000256" key="3">
    <source>
        <dbReference type="ARBA" id="ARBA00012095"/>
    </source>
</evidence>
<dbReference type="SUPFAM" id="SSF101473">
    <property type="entry name" value="DhaL-like"/>
    <property type="match status" value="1"/>
</dbReference>
<evidence type="ECO:0000256" key="1">
    <source>
        <dbReference type="ARBA" id="ARBA00001113"/>
    </source>
</evidence>
<dbReference type="GO" id="GO:0004371">
    <property type="term" value="F:glycerone kinase activity"/>
    <property type="evidence" value="ECO:0007669"/>
    <property type="project" value="InterPro"/>
</dbReference>
<protein>
    <recommendedName>
        <fullName evidence="3">phosphoenolpyruvate--glycerone phosphotransferase</fullName>
        <ecNumber evidence="3">2.7.1.121</ecNumber>
    </recommendedName>
</protein>
<dbReference type="AlphaFoldDB" id="A0A0D6ZB41"/>
<evidence type="ECO:0000313" key="10">
    <source>
        <dbReference type="EMBL" id="KIY21783.1"/>
    </source>
</evidence>
<dbReference type="GO" id="GO:0005829">
    <property type="term" value="C:cytosol"/>
    <property type="evidence" value="ECO:0007669"/>
    <property type="project" value="TreeGrafter"/>
</dbReference>
<proteinExistence type="predicted"/>
<accession>A0A0D6ZB41</accession>
<dbReference type="RefSeq" id="WP_044394138.1">
    <property type="nucleotide sequence ID" value="NZ_JXIQ01000095.1"/>
</dbReference>
<dbReference type="EC" id="2.7.1.121" evidence="3"/>
<evidence type="ECO:0000256" key="5">
    <source>
        <dbReference type="ARBA" id="ARBA00022777"/>
    </source>
</evidence>
<comment type="pathway">
    <text evidence="2">Polyol metabolism; glycerol degradation.</text>
</comment>
<evidence type="ECO:0000256" key="6">
    <source>
        <dbReference type="ARBA" id="ARBA00022798"/>
    </source>
</evidence>
<dbReference type="FunFam" id="1.25.40.340:FF:000002">
    <property type="entry name" value="Dihydroxyacetone kinase, L subunit"/>
    <property type="match status" value="1"/>
</dbReference>
<evidence type="ECO:0000313" key="11">
    <source>
        <dbReference type="Proteomes" id="UP000032512"/>
    </source>
</evidence>
<keyword evidence="6" id="KW-0319">Glycerol metabolism</keyword>
<evidence type="ECO:0000256" key="4">
    <source>
        <dbReference type="ARBA" id="ARBA00022679"/>
    </source>
</evidence>
<dbReference type="Gene3D" id="1.25.40.340">
    <property type="match status" value="1"/>
</dbReference>
<dbReference type="GO" id="GO:0019563">
    <property type="term" value="P:glycerol catabolic process"/>
    <property type="evidence" value="ECO:0007669"/>
    <property type="project" value="TreeGrafter"/>
</dbReference>
<comment type="catalytic activity">
    <reaction evidence="1">
        <text>dihydroxyacetone + phosphoenolpyruvate = dihydroxyacetone phosphate + pyruvate</text>
        <dbReference type="Rhea" id="RHEA:18381"/>
        <dbReference type="ChEBI" id="CHEBI:15361"/>
        <dbReference type="ChEBI" id="CHEBI:16016"/>
        <dbReference type="ChEBI" id="CHEBI:57642"/>
        <dbReference type="ChEBI" id="CHEBI:58702"/>
        <dbReference type="EC" id="2.7.1.121"/>
    </reaction>
</comment>
<dbReference type="NCBIfam" id="TIGR02365">
    <property type="entry name" value="dha_L_ycgS"/>
    <property type="match status" value="1"/>
</dbReference>
<dbReference type="Proteomes" id="UP000032512">
    <property type="component" value="Unassembled WGS sequence"/>
</dbReference>
<dbReference type="InterPro" id="IPR050861">
    <property type="entry name" value="Dihydroxyacetone_Kinase"/>
</dbReference>
<name>A0A0D6ZB41_9BACI</name>
<evidence type="ECO:0000256" key="8">
    <source>
        <dbReference type="ARBA" id="ARBA00055771"/>
    </source>
</evidence>
<evidence type="ECO:0000259" key="9">
    <source>
        <dbReference type="PROSITE" id="PS51480"/>
    </source>
</evidence>
<comment type="subunit">
    <text evidence="7">Homodimer. The dihydroxyacetone kinase complex is composed of a homodimer of DhaM, a homodimer of DhaK and the subunit DhaL.</text>
</comment>
<dbReference type="InterPro" id="IPR004007">
    <property type="entry name" value="DhaL_dom"/>
</dbReference>
<dbReference type="PANTHER" id="PTHR28629:SF4">
    <property type="entry name" value="TRIOKINASE_FMN CYCLASE"/>
    <property type="match status" value="1"/>
</dbReference>
<sequence>MAFTVDEAKLWLINLNKIYQQEKMYLSELDQAIGDGDHGINMARGFNELNKKLETAEYHTTADLFKDAGMVLLSKVGGASGPLYGTAFIKAGGALKDKEEVTKEELAAALFESLEGLKLRGKARLEDKTMLDVWIPAIEFLQNHPKVDWDEFKKLVKEKMEGTKKLEAKKGRASYLGIRSVGHIDPGAASSYLLFVELARVCEGVGL</sequence>
<comment type="function">
    <text evidence="8">ADP-binding subunit of the dihydroxyacetone kinase, which is responsible for the phosphoenolpyruvate (PEP)-dependent phosphorylation of dihydroxyacetone. DhaL-ADP is converted to DhaL-ATP via a phosphoryl group transfer from DhaM and transmits it to dihydroxyacetone binds to DhaK.</text>
</comment>
<reference evidence="10 11" key="1">
    <citation type="submission" date="2015-01" db="EMBL/GenBank/DDBJ databases">
        <title>Draft genome sequences of the supercritical CO2 tolerant bacteria Bacillus subterraneus MITOT1 and Bacillus cereus MIT0214.</title>
        <authorList>
            <person name="Peet K.C."/>
            <person name="Thompson J.R."/>
        </authorList>
    </citation>
    <scope>NUCLEOTIDE SEQUENCE [LARGE SCALE GENOMIC DNA]</scope>
    <source>
        <strain evidence="10 11">MITOT1</strain>
    </source>
</reference>
<dbReference type="GO" id="GO:0047324">
    <property type="term" value="F:phosphoenolpyruvate-glycerone phosphotransferase activity"/>
    <property type="evidence" value="ECO:0007669"/>
    <property type="project" value="UniProtKB-EC"/>
</dbReference>